<comment type="caution">
    <text evidence="1">The sequence shown here is derived from an EMBL/GenBank/DDBJ whole genome shotgun (WGS) entry which is preliminary data.</text>
</comment>
<protein>
    <submittedName>
        <fullName evidence="1">Uncharacterized protein</fullName>
    </submittedName>
</protein>
<sequence length="99" mass="11582">MKTVKSIEIKENQSIYIQKLYYEMTGLQSLIKTIVSDLDDKFDAKMFQSIKNQYIKASNIFNLALNELCLQYAPEFTSNKYQAQVEFNCNTLYIKEACK</sequence>
<dbReference type="EMBL" id="BTPU01000067">
    <property type="protein sequence ID" value="GMQ64328.1"/>
    <property type="molecule type" value="Genomic_DNA"/>
</dbReference>
<gene>
    <name evidence="1" type="ORF">AN2V17_35650</name>
</gene>
<evidence type="ECO:0000313" key="2">
    <source>
        <dbReference type="Proteomes" id="UP001374599"/>
    </source>
</evidence>
<keyword evidence="2" id="KW-1185">Reference proteome</keyword>
<name>A0ACB5UP65_9FIRM</name>
<evidence type="ECO:0000313" key="1">
    <source>
        <dbReference type="EMBL" id="GMQ64328.1"/>
    </source>
</evidence>
<dbReference type="Proteomes" id="UP001374599">
    <property type="component" value="Unassembled WGS sequence"/>
</dbReference>
<proteinExistence type="predicted"/>
<reference evidence="1" key="1">
    <citation type="submission" date="2023-09" db="EMBL/GenBank/DDBJ databases">
        <title>Vallitalea sediminicola and Vallitalea maricola sp. nov., anaerobic bacteria isolated from marine sediment.</title>
        <authorList>
            <person name="Hirano S."/>
            <person name="Maeda A."/>
            <person name="Terahara T."/>
            <person name="Mori K."/>
            <person name="Hamada M."/>
            <person name="Matsumoto R."/>
            <person name="Kobayashi T."/>
        </authorList>
    </citation>
    <scope>NUCLEOTIDE SEQUENCE</scope>
    <source>
        <strain evidence="1">AN17-2</strain>
    </source>
</reference>
<accession>A0ACB5UP65</accession>
<organism evidence="1 2">
    <name type="scientific">Vallitalea maricola</name>
    <dbReference type="NCBI Taxonomy" id="3074433"/>
    <lineage>
        <taxon>Bacteria</taxon>
        <taxon>Bacillati</taxon>
        <taxon>Bacillota</taxon>
        <taxon>Clostridia</taxon>
        <taxon>Lachnospirales</taxon>
        <taxon>Vallitaleaceae</taxon>
        <taxon>Vallitalea</taxon>
    </lineage>
</organism>